<dbReference type="GeneID" id="95358327"/>
<name>A0A919DB00_9ACTN</name>
<evidence type="ECO:0000313" key="2">
    <source>
        <dbReference type="Proteomes" id="UP000617734"/>
    </source>
</evidence>
<evidence type="ECO:0000313" key="1">
    <source>
        <dbReference type="EMBL" id="GHE28881.1"/>
    </source>
</evidence>
<dbReference type="RefSeq" id="WP_190215958.1">
    <property type="nucleotide sequence ID" value="NZ_BNBO01000142.1"/>
</dbReference>
<keyword evidence="2" id="KW-1185">Reference proteome</keyword>
<sequence>MLLTVSAATFFGVLLVVMLRLRAVGFGGALVAALFGFYLASTGVAPAVNEALANLFHSLPGLH</sequence>
<reference evidence="1" key="2">
    <citation type="submission" date="2020-09" db="EMBL/GenBank/DDBJ databases">
        <authorList>
            <person name="Sun Q."/>
            <person name="Ohkuma M."/>
        </authorList>
    </citation>
    <scope>NUCLEOTIDE SEQUENCE</scope>
    <source>
        <strain evidence="1">JCM 4646</strain>
    </source>
</reference>
<organism evidence="1 2">
    <name type="scientific">Kitasatospora indigofera</name>
    <dbReference type="NCBI Taxonomy" id="67307"/>
    <lineage>
        <taxon>Bacteria</taxon>
        <taxon>Bacillati</taxon>
        <taxon>Actinomycetota</taxon>
        <taxon>Actinomycetes</taxon>
        <taxon>Kitasatosporales</taxon>
        <taxon>Streptomycetaceae</taxon>
        <taxon>Kitasatospora</taxon>
    </lineage>
</organism>
<proteinExistence type="predicted"/>
<accession>A0A919DB00</accession>
<evidence type="ECO:0008006" key="3">
    <source>
        <dbReference type="Google" id="ProtNLM"/>
    </source>
</evidence>
<comment type="caution">
    <text evidence="1">The sequence shown here is derived from an EMBL/GenBank/DDBJ whole genome shotgun (WGS) entry which is preliminary data.</text>
</comment>
<dbReference type="AlphaFoldDB" id="A0A919DB00"/>
<gene>
    <name evidence="1" type="ORF">GCM10018781_80920</name>
</gene>
<reference evidence="1" key="1">
    <citation type="journal article" date="2014" name="Int. J. Syst. Evol. Microbiol.">
        <title>Complete genome sequence of Corynebacterium casei LMG S-19264T (=DSM 44701T), isolated from a smear-ripened cheese.</title>
        <authorList>
            <consortium name="US DOE Joint Genome Institute (JGI-PGF)"/>
            <person name="Walter F."/>
            <person name="Albersmeier A."/>
            <person name="Kalinowski J."/>
            <person name="Ruckert C."/>
        </authorList>
    </citation>
    <scope>NUCLEOTIDE SEQUENCE</scope>
    <source>
        <strain evidence="1">JCM 4646</strain>
    </source>
</reference>
<dbReference type="Proteomes" id="UP000617734">
    <property type="component" value="Unassembled WGS sequence"/>
</dbReference>
<protein>
    <recommendedName>
        <fullName evidence="3">DUF2304 domain-containing protein</fullName>
    </recommendedName>
</protein>
<dbReference type="EMBL" id="BNBO01000142">
    <property type="protein sequence ID" value="GHE28881.1"/>
    <property type="molecule type" value="Genomic_DNA"/>
</dbReference>